<reference evidence="2 3" key="1">
    <citation type="submission" date="2016-04" db="EMBL/GenBank/DDBJ databases">
        <title>Genome sequence of Clostridium magnum DSM 2767.</title>
        <authorList>
            <person name="Poehlein A."/>
            <person name="Uhlig R."/>
            <person name="Fischer R."/>
            <person name="Bahl H."/>
            <person name="Daniel R."/>
        </authorList>
    </citation>
    <scope>NUCLEOTIDE SEQUENCE [LARGE SCALE GENOMIC DNA]</scope>
    <source>
        <strain evidence="2 3">DSM 2767</strain>
    </source>
</reference>
<dbReference type="OrthoDB" id="102473at2"/>
<name>A0A161W1F8_9CLOT</name>
<evidence type="ECO:0000313" key="2">
    <source>
        <dbReference type="EMBL" id="KZL89000.1"/>
    </source>
</evidence>
<organism evidence="2 3">
    <name type="scientific">Clostridium magnum DSM 2767</name>
    <dbReference type="NCBI Taxonomy" id="1121326"/>
    <lineage>
        <taxon>Bacteria</taxon>
        <taxon>Bacillati</taxon>
        <taxon>Bacillota</taxon>
        <taxon>Clostridia</taxon>
        <taxon>Eubacteriales</taxon>
        <taxon>Clostridiaceae</taxon>
        <taxon>Clostridium</taxon>
    </lineage>
</organism>
<dbReference type="GO" id="GO:0017168">
    <property type="term" value="F:5-oxoprolinase (ATP-hydrolyzing) activity"/>
    <property type="evidence" value="ECO:0007669"/>
    <property type="project" value="TreeGrafter"/>
</dbReference>
<gene>
    <name evidence="2" type="primary">apc4</name>
    <name evidence="2" type="ORF">CLMAG_56980</name>
</gene>
<dbReference type="InterPro" id="IPR045079">
    <property type="entry name" value="Oxoprolinase-like"/>
</dbReference>
<dbReference type="PANTHER" id="PTHR11365:SF23">
    <property type="entry name" value="HYPOTHETICAL 5-OXOPROLINASE (EUROFUNG)-RELATED"/>
    <property type="match status" value="1"/>
</dbReference>
<dbReference type="Pfam" id="PF02538">
    <property type="entry name" value="Hydantoinase_B"/>
    <property type="match status" value="1"/>
</dbReference>
<protein>
    <submittedName>
        <fullName evidence="2">Acetophenone carboxylase delta subunit</fullName>
        <ecNumber evidence="2">6.4.1.8</ecNumber>
    </submittedName>
</protein>
<dbReference type="GO" id="GO:0005829">
    <property type="term" value="C:cytosol"/>
    <property type="evidence" value="ECO:0007669"/>
    <property type="project" value="TreeGrafter"/>
</dbReference>
<dbReference type="InterPro" id="IPR003692">
    <property type="entry name" value="Hydantoinase_B"/>
</dbReference>
<keyword evidence="2" id="KW-0436">Ligase</keyword>
<dbReference type="EMBL" id="LWAE01000012">
    <property type="protein sequence ID" value="KZL89000.1"/>
    <property type="molecule type" value="Genomic_DNA"/>
</dbReference>
<dbReference type="Proteomes" id="UP000076603">
    <property type="component" value="Unassembled WGS sequence"/>
</dbReference>
<dbReference type="STRING" id="1121326.CLMAG_56980"/>
<evidence type="ECO:0000259" key="1">
    <source>
        <dbReference type="Pfam" id="PF02538"/>
    </source>
</evidence>
<proteinExistence type="predicted"/>
<feature type="domain" description="Hydantoinase B/oxoprolinase" evidence="1">
    <location>
        <begin position="6"/>
        <end position="530"/>
    </location>
</feature>
<dbReference type="GO" id="GO:0016874">
    <property type="term" value="F:ligase activity"/>
    <property type="evidence" value="ECO:0007669"/>
    <property type="project" value="UniProtKB-KW"/>
</dbReference>
<accession>A0A161W1F8</accession>
<comment type="caution">
    <text evidence="2">The sequence shown here is derived from an EMBL/GenBank/DDBJ whole genome shotgun (WGS) entry which is preliminary data.</text>
</comment>
<sequence length="581" mass="63184">MNKQVDAVIVEIVGNLLLSIAEETGLAIIRSAYSTNIKERRDISTAVFDPEGNMVAQAEHVPMHLGSLLGIVKEVYKNFNREDIKGGDMFIGNDPYNGGGTHLPDITVVSPIFENGKLIGWVANLAHHSDVGGKVPGSTSGDAVSIFQEGTKIPLVRICKDGEICTDIVKIIMANSRIPNERYGDLQAQIAANRVGIRRMLETYKRYGDVLIESMYQLQDYAERKLKAGISRLPDGIYTFNDYMDDAGVAFPDPLKISVTITKSGDNMTLDFNGTDKQVEGPINVTYNGLLATVFYSLKALIDPSIPSNAGIYRAFNVVCEQGLLINAENPAPVGERIDTCQRIADVIFGALAPAVPERAIACCNSSVTSAIFSGTDPKDKNRFFVYLEVVAGGSGASKNSDGLSGVQVHMTNTSNLPVEALEMEFPLVQVRKYALRKDSGGAGRNRGGLGIVREFEIMYDGISYTGLGDRQKFPPWGLEDGLSGAGGAYYLYKEGCSEERLPSKCTDIPLKKGNIVSVYTPGSGGYGDPMTRDPYNVLIDVIEDKVSVDMAKKLYGVSVEMKNGTYVLNEDETRSLREER</sequence>
<evidence type="ECO:0000313" key="3">
    <source>
        <dbReference type="Proteomes" id="UP000076603"/>
    </source>
</evidence>
<dbReference type="AlphaFoldDB" id="A0A161W1F8"/>
<dbReference type="GO" id="GO:0006749">
    <property type="term" value="P:glutathione metabolic process"/>
    <property type="evidence" value="ECO:0007669"/>
    <property type="project" value="TreeGrafter"/>
</dbReference>
<dbReference type="PANTHER" id="PTHR11365">
    <property type="entry name" value="5-OXOPROLINASE RELATED"/>
    <property type="match status" value="1"/>
</dbReference>
<dbReference type="EC" id="6.4.1.8" evidence="2"/>
<keyword evidence="3" id="KW-1185">Reference proteome</keyword>
<dbReference type="PATRIC" id="fig|1121326.3.peg.5755"/>
<dbReference type="RefSeq" id="WP_066630240.1">
    <property type="nucleotide sequence ID" value="NZ_FQXL01000020.1"/>
</dbReference>